<feature type="non-terminal residue" evidence="1">
    <location>
        <position position="78"/>
    </location>
</feature>
<comment type="caution">
    <text evidence="1">The sequence shown here is derived from an EMBL/GenBank/DDBJ whole genome shotgun (WGS) entry which is preliminary data.</text>
</comment>
<keyword evidence="2" id="KW-1185">Reference proteome</keyword>
<dbReference type="Proteomes" id="UP000789901">
    <property type="component" value="Unassembled WGS sequence"/>
</dbReference>
<name>A0ABN7WW94_GIGMA</name>
<gene>
    <name evidence="1" type="ORF">GMARGA_LOCUS35954</name>
</gene>
<dbReference type="EMBL" id="CAJVQB010068815">
    <property type="protein sequence ID" value="CAG8842379.1"/>
    <property type="molecule type" value="Genomic_DNA"/>
</dbReference>
<evidence type="ECO:0000313" key="1">
    <source>
        <dbReference type="EMBL" id="CAG8842379.1"/>
    </source>
</evidence>
<organism evidence="1 2">
    <name type="scientific">Gigaspora margarita</name>
    <dbReference type="NCBI Taxonomy" id="4874"/>
    <lineage>
        <taxon>Eukaryota</taxon>
        <taxon>Fungi</taxon>
        <taxon>Fungi incertae sedis</taxon>
        <taxon>Mucoromycota</taxon>
        <taxon>Glomeromycotina</taxon>
        <taxon>Glomeromycetes</taxon>
        <taxon>Diversisporales</taxon>
        <taxon>Gigasporaceae</taxon>
        <taxon>Gigaspora</taxon>
    </lineage>
</organism>
<reference evidence="1 2" key="1">
    <citation type="submission" date="2021-06" db="EMBL/GenBank/DDBJ databases">
        <authorList>
            <person name="Kallberg Y."/>
            <person name="Tangrot J."/>
            <person name="Rosling A."/>
        </authorList>
    </citation>
    <scope>NUCLEOTIDE SEQUENCE [LARGE SCALE GENOMIC DNA]</scope>
    <source>
        <strain evidence="1 2">120-4 pot B 10/14</strain>
    </source>
</reference>
<proteinExistence type="predicted"/>
<protein>
    <submittedName>
        <fullName evidence="1">27136_t:CDS:1</fullName>
    </submittedName>
</protein>
<sequence length="78" mass="9241">QEKFNKQVKNLKHKNSNKSDLEIYLEIAKNYPKFHINAKYKNLNATVKFSDEESALKLYKEIANNQIKESEKNKNLIK</sequence>
<accession>A0ABN7WW94</accession>
<evidence type="ECO:0000313" key="2">
    <source>
        <dbReference type="Proteomes" id="UP000789901"/>
    </source>
</evidence>
<feature type="non-terminal residue" evidence="1">
    <location>
        <position position="1"/>
    </location>
</feature>